<protein>
    <recommendedName>
        <fullName evidence="4">C1q domain-containing protein</fullName>
    </recommendedName>
</protein>
<feature type="chain" id="PRO_5044005157" description="C1q domain-containing protein" evidence="1">
    <location>
        <begin position="21"/>
        <end position="613"/>
    </location>
</feature>
<dbReference type="Proteomes" id="UP001324634">
    <property type="component" value="Chromosome"/>
</dbReference>
<keyword evidence="3" id="KW-1185">Reference proteome</keyword>
<gene>
    <name evidence="2" type="ORF">SOO65_13870</name>
</gene>
<keyword evidence="1" id="KW-0732">Signal</keyword>
<sequence>MAHKKLICLLAGCLSFSATAETLSYSGRLVNADGSPVAGPVTLFFELAYTNSTSSIKCDDTVSGVSLTNGVFHVSLDFDCSVRSGKTFEEVLYEIPSGDSLAIRVTNGSKVYSFQSIHSVPSAKFAHNLSKLNANNNEVLTWTGSKWEPKPIVGATGGTVTDISAGSGLSGGTITNSGTISIDTAGVTNTHLANGILRAKLASGTPNYVIMNDGSGALTEVAQLPLSSGGTGSNTAAGARTNLGLGSSATANIGVGAGTVLSGDVPNCLPSQKLHMNLGPMNWSCEDAVENGSIVDADVASGAAIAQSKIANLTTDLANKQNAIPVGTSDQYFRGDHSLQPLDAAVRGTTLTGLDTTAGTVTSSDSLLTAIGKLVGNVANFLLKSGGTMTGAINMGNNKITNLGTPTATTDAATKSYVDGKWVTSGSNIYSGVSGNVGIGNTSPSYKLSVAGTIESSSGGFRFPDGTTQTTAAVGAFVVIDMNGWASAPPATPNTVSTVHSYGAYGNAALKSAISGSVTFTPPASGQYLIEVDVTITATGAGNVQLGFGPAGGFLGHMAPTVNVASGSVTRYKSVLGIAGGNAAVSFMTGPNHTNGNISINNAGGTIKFYRLE</sequence>
<feature type="signal peptide" evidence="1">
    <location>
        <begin position="1"/>
        <end position="20"/>
    </location>
</feature>
<organism evidence="2 3">
    <name type="scientific">Peredibacter starrii</name>
    <dbReference type="NCBI Taxonomy" id="28202"/>
    <lineage>
        <taxon>Bacteria</taxon>
        <taxon>Pseudomonadati</taxon>
        <taxon>Bdellovibrionota</taxon>
        <taxon>Bacteriovoracia</taxon>
        <taxon>Bacteriovoracales</taxon>
        <taxon>Bacteriovoracaceae</taxon>
        <taxon>Peredibacter</taxon>
    </lineage>
</organism>
<dbReference type="AlphaFoldDB" id="A0AAX4HKK3"/>
<dbReference type="EMBL" id="CP139487">
    <property type="protein sequence ID" value="WPU63777.1"/>
    <property type="molecule type" value="Genomic_DNA"/>
</dbReference>
<accession>A0AAX4HKK3</accession>
<dbReference type="RefSeq" id="WP_321391155.1">
    <property type="nucleotide sequence ID" value="NZ_CP139487.1"/>
</dbReference>
<evidence type="ECO:0000313" key="2">
    <source>
        <dbReference type="EMBL" id="WPU63777.1"/>
    </source>
</evidence>
<name>A0AAX4HKK3_9BACT</name>
<reference evidence="2 3" key="1">
    <citation type="submission" date="2023-11" db="EMBL/GenBank/DDBJ databases">
        <title>Peredibacter starrii A3.12.</title>
        <authorList>
            <person name="Mitchell R.J."/>
        </authorList>
    </citation>
    <scope>NUCLEOTIDE SEQUENCE [LARGE SCALE GENOMIC DNA]</scope>
    <source>
        <strain evidence="2 3">A3.12</strain>
    </source>
</reference>
<evidence type="ECO:0008006" key="4">
    <source>
        <dbReference type="Google" id="ProtNLM"/>
    </source>
</evidence>
<evidence type="ECO:0000256" key="1">
    <source>
        <dbReference type="SAM" id="SignalP"/>
    </source>
</evidence>
<evidence type="ECO:0000313" key="3">
    <source>
        <dbReference type="Proteomes" id="UP001324634"/>
    </source>
</evidence>
<dbReference type="KEGG" id="psti:SOO65_13870"/>
<proteinExistence type="predicted"/>